<dbReference type="EMBL" id="LGUF01000007">
    <property type="protein sequence ID" value="KON88615.1"/>
    <property type="molecule type" value="Genomic_DNA"/>
</dbReference>
<proteinExistence type="predicted"/>
<keyword evidence="2" id="KW-1185">Reference proteome</keyword>
<gene>
    <name evidence="1" type="ORF">AF332_18600</name>
</gene>
<reference evidence="2" key="1">
    <citation type="submission" date="2015-07" db="EMBL/GenBank/DDBJ databases">
        <title>Fjat-10036 dsm4.</title>
        <authorList>
            <person name="Liu B."/>
            <person name="Wang J."/>
            <person name="Zhu Y."/>
            <person name="Liu G."/>
            <person name="Chen Q."/>
            <person name="Chen Z."/>
            <person name="Lan J."/>
            <person name="Che J."/>
            <person name="Ge C."/>
            <person name="Shi H."/>
            <person name="Pan Z."/>
            <person name="Liu X."/>
        </authorList>
    </citation>
    <scope>NUCLEOTIDE SEQUENCE [LARGE SCALE GENOMIC DNA]</scope>
    <source>
        <strain evidence="2">DSM 4</strain>
    </source>
</reference>
<name>A0A0M0GFB5_SPOGL</name>
<dbReference type="Pfam" id="PF13040">
    <property type="entry name" value="Fur_reg_FbpB"/>
    <property type="match status" value="1"/>
</dbReference>
<evidence type="ECO:0000313" key="2">
    <source>
        <dbReference type="Proteomes" id="UP000037109"/>
    </source>
</evidence>
<dbReference type="STRING" id="1459.AF332_18600"/>
<dbReference type="OrthoDB" id="2991278at2"/>
<sequence length="43" mass="5268">MRKPRKRSFAELVLENKRQLLKDQDAMDKIEERLELKRLNKAE</sequence>
<evidence type="ECO:0000313" key="1">
    <source>
        <dbReference type="EMBL" id="KON88615.1"/>
    </source>
</evidence>
<dbReference type="PATRIC" id="fig|1459.3.peg.4094"/>
<comment type="caution">
    <text evidence="1">The sequence shown here is derived from an EMBL/GenBank/DDBJ whole genome shotgun (WGS) entry which is preliminary data.</text>
</comment>
<dbReference type="Proteomes" id="UP000037109">
    <property type="component" value="Unassembled WGS sequence"/>
</dbReference>
<dbReference type="AlphaFoldDB" id="A0A0M0GFB5"/>
<protein>
    <submittedName>
        <fullName evidence="1">Spore protein N</fullName>
    </submittedName>
</protein>
<dbReference type="InterPro" id="IPR025004">
    <property type="entry name" value="SenN/SenS"/>
</dbReference>
<accession>A0A0M0GFB5</accession>
<dbReference type="RefSeq" id="WP_053435992.1">
    <property type="nucleotide sequence ID" value="NZ_LGUF01000007.1"/>
</dbReference>
<organism evidence="1 2">
    <name type="scientific">Sporosarcina globispora</name>
    <name type="common">Bacillus globisporus</name>
    <dbReference type="NCBI Taxonomy" id="1459"/>
    <lineage>
        <taxon>Bacteria</taxon>
        <taxon>Bacillati</taxon>
        <taxon>Bacillota</taxon>
        <taxon>Bacilli</taxon>
        <taxon>Bacillales</taxon>
        <taxon>Caryophanaceae</taxon>
        <taxon>Sporosarcina</taxon>
    </lineage>
</organism>